<keyword evidence="5 6" id="KW-0732">Signal</keyword>
<evidence type="ECO:0000256" key="5">
    <source>
        <dbReference type="ARBA" id="ARBA00022729"/>
    </source>
</evidence>
<name>A0AAV4S8P6_9ARAC</name>
<keyword evidence="3" id="KW-0217">Developmental protein</keyword>
<evidence type="ECO:0000256" key="3">
    <source>
        <dbReference type="ARBA" id="ARBA00022473"/>
    </source>
</evidence>
<comment type="subcellular location">
    <subcellularLocation>
        <location evidence="1">Secreted</location>
    </subcellularLocation>
</comment>
<dbReference type="AlphaFoldDB" id="A0AAV4S8P6"/>
<sequence>MEYQTIVRCFILLTFCIVSTKCKGRRPSGSKIMPVLELMEPEGAIYDPSPEDIDESNLKKLLGSFFDPQVMSTEQPSAFALFPNGTVKLGLKKTRSGQLVPQGAPPKYIKRMHLQFVKMGEGKRIQLKMGNKMRRRKPRDKSCLIPLLTVGIRMDHHRSPMREESSVP</sequence>
<evidence type="ECO:0000313" key="8">
    <source>
        <dbReference type="Proteomes" id="UP001054837"/>
    </source>
</evidence>
<dbReference type="InterPro" id="IPR008717">
    <property type="entry name" value="Noggin"/>
</dbReference>
<evidence type="ECO:0000256" key="1">
    <source>
        <dbReference type="ARBA" id="ARBA00004613"/>
    </source>
</evidence>
<dbReference type="SUPFAM" id="SSF57501">
    <property type="entry name" value="Cystine-knot cytokines"/>
    <property type="match status" value="1"/>
</dbReference>
<proteinExistence type="inferred from homology"/>
<accession>A0AAV4S8P6</accession>
<evidence type="ECO:0000256" key="2">
    <source>
        <dbReference type="ARBA" id="ARBA00007480"/>
    </source>
</evidence>
<reference evidence="7 8" key="1">
    <citation type="submission" date="2021-06" db="EMBL/GenBank/DDBJ databases">
        <title>Caerostris darwini draft genome.</title>
        <authorList>
            <person name="Kono N."/>
            <person name="Arakawa K."/>
        </authorList>
    </citation>
    <scope>NUCLEOTIDE SEQUENCE [LARGE SCALE GENOMIC DNA]</scope>
</reference>
<gene>
    <name evidence="7" type="ORF">CDAR_445121</name>
</gene>
<feature type="signal peptide" evidence="6">
    <location>
        <begin position="1"/>
        <end position="24"/>
    </location>
</feature>
<protein>
    <submittedName>
        <fullName evidence="7">Uncharacterized protein</fullName>
    </submittedName>
</protein>
<comment type="similarity">
    <text evidence="2">Belongs to the noggin family.</text>
</comment>
<dbReference type="Proteomes" id="UP001054837">
    <property type="component" value="Unassembled WGS sequence"/>
</dbReference>
<keyword evidence="8" id="KW-1185">Reference proteome</keyword>
<feature type="chain" id="PRO_5043528684" evidence="6">
    <location>
        <begin position="25"/>
        <end position="168"/>
    </location>
</feature>
<dbReference type="GO" id="GO:0005576">
    <property type="term" value="C:extracellular region"/>
    <property type="evidence" value="ECO:0007669"/>
    <property type="project" value="UniProtKB-SubCell"/>
</dbReference>
<organism evidence="7 8">
    <name type="scientific">Caerostris darwini</name>
    <dbReference type="NCBI Taxonomy" id="1538125"/>
    <lineage>
        <taxon>Eukaryota</taxon>
        <taxon>Metazoa</taxon>
        <taxon>Ecdysozoa</taxon>
        <taxon>Arthropoda</taxon>
        <taxon>Chelicerata</taxon>
        <taxon>Arachnida</taxon>
        <taxon>Araneae</taxon>
        <taxon>Araneomorphae</taxon>
        <taxon>Entelegynae</taxon>
        <taxon>Araneoidea</taxon>
        <taxon>Araneidae</taxon>
        <taxon>Caerostris</taxon>
    </lineage>
</organism>
<keyword evidence="4" id="KW-0964">Secreted</keyword>
<dbReference type="Pfam" id="PF05806">
    <property type="entry name" value="Noggin"/>
    <property type="match status" value="1"/>
</dbReference>
<evidence type="ECO:0000256" key="6">
    <source>
        <dbReference type="SAM" id="SignalP"/>
    </source>
</evidence>
<dbReference type="EMBL" id="BPLQ01007426">
    <property type="protein sequence ID" value="GIY30025.1"/>
    <property type="molecule type" value="Genomic_DNA"/>
</dbReference>
<evidence type="ECO:0000313" key="7">
    <source>
        <dbReference type="EMBL" id="GIY30025.1"/>
    </source>
</evidence>
<comment type="caution">
    <text evidence="7">The sequence shown here is derived from an EMBL/GenBank/DDBJ whole genome shotgun (WGS) entry which is preliminary data.</text>
</comment>
<dbReference type="InterPro" id="IPR029034">
    <property type="entry name" value="Cystine-knot_cytokine"/>
</dbReference>
<evidence type="ECO:0000256" key="4">
    <source>
        <dbReference type="ARBA" id="ARBA00022525"/>
    </source>
</evidence>